<organism evidence="5 6">
    <name type="scientific">Pinctada imbricata</name>
    <name type="common">Atlantic pearl-oyster</name>
    <name type="synonym">Pinctada martensii</name>
    <dbReference type="NCBI Taxonomy" id="66713"/>
    <lineage>
        <taxon>Eukaryota</taxon>
        <taxon>Metazoa</taxon>
        <taxon>Spiralia</taxon>
        <taxon>Lophotrochozoa</taxon>
        <taxon>Mollusca</taxon>
        <taxon>Bivalvia</taxon>
        <taxon>Autobranchia</taxon>
        <taxon>Pteriomorphia</taxon>
        <taxon>Pterioida</taxon>
        <taxon>Pterioidea</taxon>
        <taxon>Pteriidae</taxon>
        <taxon>Pinctada</taxon>
    </lineage>
</organism>
<dbReference type="Pfam" id="PF00023">
    <property type="entry name" value="Ank"/>
    <property type="match status" value="1"/>
</dbReference>
<evidence type="ECO:0000313" key="6">
    <source>
        <dbReference type="Proteomes" id="UP001186944"/>
    </source>
</evidence>
<dbReference type="Pfam" id="PF13637">
    <property type="entry name" value="Ank_4"/>
    <property type="match status" value="1"/>
</dbReference>
<dbReference type="InterPro" id="IPR036770">
    <property type="entry name" value="Ankyrin_rpt-contain_sf"/>
</dbReference>
<accession>A0AA89C0J8</accession>
<dbReference type="PROSITE" id="PS50297">
    <property type="entry name" value="ANK_REP_REGION"/>
    <property type="match status" value="1"/>
</dbReference>
<dbReference type="PROSITE" id="PS50088">
    <property type="entry name" value="ANK_REPEAT"/>
    <property type="match status" value="2"/>
</dbReference>
<keyword evidence="2 3" id="KW-0040">ANK repeat</keyword>
<dbReference type="InterPro" id="IPR002110">
    <property type="entry name" value="Ankyrin_rpt"/>
</dbReference>
<dbReference type="EMBL" id="VSWD01000010">
    <property type="protein sequence ID" value="KAK3089622.1"/>
    <property type="molecule type" value="Genomic_DNA"/>
</dbReference>
<reference evidence="5" key="1">
    <citation type="submission" date="2019-08" db="EMBL/GenBank/DDBJ databases">
        <title>The improved chromosome-level genome for the pearl oyster Pinctada fucata martensii using PacBio sequencing and Hi-C.</title>
        <authorList>
            <person name="Zheng Z."/>
        </authorList>
    </citation>
    <scope>NUCLEOTIDE SEQUENCE</scope>
    <source>
        <strain evidence="5">ZZ-2019</strain>
        <tissue evidence="5">Adductor muscle</tissue>
    </source>
</reference>
<dbReference type="SMART" id="SM00248">
    <property type="entry name" value="ANK"/>
    <property type="match status" value="5"/>
</dbReference>
<keyword evidence="6" id="KW-1185">Reference proteome</keyword>
<evidence type="ECO:0000256" key="3">
    <source>
        <dbReference type="PROSITE-ProRule" id="PRU00023"/>
    </source>
</evidence>
<dbReference type="InterPro" id="IPR051637">
    <property type="entry name" value="Ank_repeat_dom-contain_49"/>
</dbReference>
<feature type="region of interest" description="Disordered" evidence="4">
    <location>
        <begin position="1"/>
        <end position="42"/>
    </location>
</feature>
<name>A0AA89C0J8_PINIB</name>
<dbReference type="AlphaFoldDB" id="A0AA89C0J8"/>
<dbReference type="PANTHER" id="PTHR24180:SF45">
    <property type="entry name" value="POLY [ADP-RIBOSE] POLYMERASE TANKYRASE"/>
    <property type="match status" value="1"/>
</dbReference>
<dbReference type="SUPFAM" id="SSF48403">
    <property type="entry name" value="Ankyrin repeat"/>
    <property type="match status" value="1"/>
</dbReference>
<dbReference type="Pfam" id="PF12796">
    <property type="entry name" value="Ank_2"/>
    <property type="match status" value="1"/>
</dbReference>
<feature type="compositionally biased region" description="Polar residues" evidence="4">
    <location>
        <begin position="1"/>
        <end position="36"/>
    </location>
</feature>
<evidence type="ECO:0000256" key="2">
    <source>
        <dbReference type="ARBA" id="ARBA00023043"/>
    </source>
</evidence>
<comment type="caution">
    <text evidence="5">The sequence shown here is derived from an EMBL/GenBank/DDBJ whole genome shotgun (WGS) entry which is preliminary data.</text>
</comment>
<dbReference type="Proteomes" id="UP001186944">
    <property type="component" value="Unassembled WGS sequence"/>
</dbReference>
<dbReference type="PANTHER" id="PTHR24180">
    <property type="entry name" value="CYCLIN-DEPENDENT KINASE INHIBITOR 2C-RELATED"/>
    <property type="match status" value="1"/>
</dbReference>
<feature type="repeat" description="ANK" evidence="3">
    <location>
        <begin position="147"/>
        <end position="183"/>
    </location>
</feature>
<feature type="region of interest" description="Disordered" evidence="4">
    <location>
        <begin position="383"/>
        <end position="403"/>
    </location>
</feature>
<keyword evidence="1" id="KW-0677">Repeat</keyword>
<dbReference type="Gene3D" id="1.25.40.20">
    <property type="entry name" value="Ankyrin repeat-containing domain"/>
    <property type="match status" value="1"/>
</dbReference>
<evidence type="ECO:0000256" key="1">
    <source>
        <dbReference type="ARBA" id="ARBA00022737"/>
    </source>
</evidence>
<gene>
    <name evidence="5" type="ORF">FSP39_005121</name>
</gene>
<sequence>MENRSGVNSRLTEVSGKNSVAANSMTSLQNTQSPRQSAKPRRPIKTALHQAVLDCRLHQVRLLVSKHGVNVDCKDLNGRTPMMLACMIDEEFGYRMAKIFLGAGAFLNLRDYLGRTALSYASMNGRASIVSLILKEDVLDINEADNDGNTPLHHAALSGNPTIVELLADCFVKFGLDIDTRNSLGYTALLLALKHGHFVSAHFLLKRAEASPSLRDNEVFLNAAEWAQRGSEGPRKYTPRRSAVPVPASATTLSFSREYTMYQPPSMCTHGRRLPEGITWSAATLRLPSVSGPREFERSETVVNGRDARQLVLDEIEDTEAQQRPISYRRHERLRHPSTAKLLALSSRSKTTIVPDMTTLFKIYSEQYQPDWMKKPSFSRSNLDLSYGPSSRASSEVTSVDVA</sequence>
<protein>
    <submittedName>
        <fullName evidence="5">Uncharacterized protein</fullName>
    </submittedName>
</protein>
<proteinExistence type="predicted"/>
<feature type="repeat" description="ANK" evidence="3">
    <location>
        <begin position="77"/>
        <end position="112"/>
    </location>
</feature>
<evidence type="ECO:0000313" key="5">
    <source>
        <dbReference type="EMBL" id="KAK3089622.1"/>
    </source>
</evidence>
<evidence type="ECO:0000256" key="4">
    <source>
        <dbReference type="SAM" id="MobiDB-lite"/>
    </source>
</evidence>